<evidence type="ECO:0000256" key="1">
    <source>
        <dbReference type="ARBA" id="ARBA00022617"/>
    </source>
</evidence>
<feature type="domain" description="Cytochrome b5 heme-binding" evidence="6">
    <location>
        <begin position="90"/>
        <end position="166"/>
    </location>
</feature>
<evidence type="ECO:0000256" key="4">
    <source>
        <dbReference type="RuleBase" id="RU362121"/>
    </source>
</evidence>
<dbReference type="EMBL" id="OZ004257">
    <property type="protein sequence ID" value="CAK7909317.1"/>
    <property type="molecule type" value="Genomic_DNA"/>
</dbReference>
<dbReference type="SMART" id="SM01117">
    <property type="entry name" value="Cyt-b5"/>
    <property type="match status" value="1"/>
</dbReference>
<evidence type="ECO:0000256" key="5">
    <source>
        <dbReference type="SAM" id="MobiDB-lite"/>
    </source>
</evidence>
<gene>
    <name evidence="7" type="ORF">CAAN4_E14268</name>
</gene>
<evidence type="ECO:0000256" key="2">
    <source>
        <dbReference type="ARBA" id="ARBA00022723"/>
    </source>
</evidence>
<accession>A0ABP0EDI8</accession>
<dbReference type="PANTHER" id="PTHR46237">
    <property type="entry name" value="CYTOCHROME B5 REDUCTASE 4 FAMILY MEMBER"/>
    <property type="match status" value="1"/>
</dbReference>
<name>A0ABP0EDI8_9ASCO</name>
<keyword evidence="2 4" id="KW-0479">Metal-binding</keyword>
<sequence length="168" mass="18742">MIVCFDVQHESYLITSIFPRKKMAPNSLFPAPSSAQRVSGSGDGTAGSQRQRQKVVLQPGHSPLDWAHLNNTKPKHELRGVAPSAPPPQYTRVSKDELKQHKTLTDCWTCINGKVFNITPYVDFHPGGVDEIMKCAGRDGTALFNKYHSWVSADRMLENCFVGFIKDN</sequence>
<dbReference type="PROSITE" id="PS00191">
    <property type="entry name" value="CYTOCHROME_B5_1"/>
    <property type="match status" value="1"/>
</dbReference>
<dbReference type="Pfam" id="PF00173">
    <property type="entry name" value="Cyt-b5"/>
    <property type="match status" value="1"/>
</dbReference>
<dbReference type="InterPro" id="IPR018506">
    <property type="entry name" value="Cyt_B5_heme-BS"/>
</dbReference>
<organism evidence="7 8">
    <name type="scientific">[Candida] anglica</name>
    <dbReference type="NCBI Taxonomy" id="148631"/>
    <lineage>
        <taxon>Eukaryota</taxon>
        <taxon>Fungi</taxon>
        <taxon>Dikarya</taxon>
        <taxon>Ascomycota</taxon>
        <taxon>Saccharomycotina</taxon>
        <taxon>Pichiomycetes</taxon>
        <taxon>Debaryomycetaceae</taxon>
        <taxon>Kurtzmaniella</taxon>
    </lineage>
</organism>
<evidence type="ECO:0000256" key="3">
    <source>
        <dbReference type="ARBA" id="ARBA00023004"/>
    </source>
</evidence>
<dbReference type="Gene3D" id="3.10.120.10">
    <property type="entry name" value="Cytochrome b5-like heme/steroid binding domain"/>
    <property type="match status" value="1"/>
</dbReference>
<dbReference type="PRINTS" id="PR00363">
    <property type="entry name" value="CYTOCHROMEB5"/>
</dbReference>
<dbReference type="InterPro" id="IPR036400">
    <property type="entry name" value="Cyt_B5-like_heme/steroid_sf"/>
</dbReference>
<evidence type="ECO:0000313" key="8">
    <source>
        <dbReference type="Proteomes" id="UP001497600"/>
    </source>
</evidence>
<evidence type="ECO:0000313" key="7">
    <source>
        <dbReference type="EMBL" id="CAK7909317.1"/>
    </source>
</evidence>
<reference evidence="7 8" key="1">
    <citation type="submission" date="2024-01" db="EMBL/GenBank/DDBJ databases">
        <authorList>
            <consortium name="Genoscope - CEA"/>
            <person name="William W."/>
        </authorList>
    </citation>
    <scope>NUCLEOTIDE SEQUENCE [LARGE SCALE GENOMIC DNA]</scope>
    <source>
        <strain evidence="7 8">29B2s-10</strain>
    </source>
</reference>
<keyword evidence="8" id="KW-1185">Reference proteome</keyword>
<proteinExistence type="inferred from homology"/>
<evidence type="ECO:0000259" key="6">
    <source>
        <dbReference type="PROSITE" id="PS50255"/>
    </source>
</evidence>
<dbReference type="PANTHER" id="PTHR46237:SF1">
    <property type="entry name" value="CYTOCHROME B5 REDUCTASE 4"/>
    <property type="match status" value="1"/>
</dbReference>
<dbReference type="InterPro" id="IPR051872">
    <property type="entry name" value="Cytochrome_b5/Flavoprotein_Rdt"/>
</dbReference>
<feature type="region of interest" description="Disordered" evidence="5">
    <location>
        <begin position="76"/>
        <end position="95"/>
    </location>
</feature>
<keyword evidence="1 4" id="KW-0349">Heme</keyword>
<keyword evidence="3 4" id="KW-0408">Iron</keyword>
<feature type="region of interest" description="Disordered" evidence="5">
    <location>
        <begin position="28"/>
        <end position="53"/>
    </location>
</feature>
<comment type="similarity">
    <text evidence="4">Belongs to the cytochrome b5 family.</text>
</comment>
<protein>
    <recommendedName>
        <fullName evidence="6">Cytochrome b5 heme-binding domain-containing protein</fullName>
    </recommendedName>
</protein>
<dbReference type="SUPFAM" id="SSF55856">
    <property type="entry name" value="Cytochrome b5-like heme/steroid binding domain"/>
    <property type="match status" value="1"/>
</dbReference>
<dbReference type="Proteomes" id="UP001497600">
    <property type="component" value="Chromosome E"/>
</dbReference>
<dbReference type="InterPro" id="IPR001199">
    <property type="entry name" value="Cyt_B5-like_heme/steroid-bd"/>
</dbReference>
<dbReference type="PROSITE" id="PS50255">
    <property type="entry name" value="CYTOCHROME_B5_2"/>
    <property type="match status" value="1"/>
</dbReference>